<name>A0A814YU75_9BILA</name>
<dbReference type="GO" id="GO:0005739">
    <property type="term" value="C:mitochondrion"/>
    <property type="evidence" value="ECO:0007669"/>
    <property type="project" value="TreeGrafter"/>
</dbReference>
<dbReference type="Pfam" id="PF08240">
    <property type="entry name" value="ADH_N"/>
    <property type="match status" value="1"/>
</dbReference>
<organism evidence="2 5">
    <name type="scientific">Rotaria sordida</name>
    <dbReference type="NCBI Taxonomy" id="392033"/>
    <lineage>
        <taxon>Eukaryota</taxon>
        <taxon>Metazoa</taxon>
        <taxon>Spiralia</taxon>
        <taxon>Gnathifera</taxon>
        <taxon>Rotifera</taxon>
        <taxon>Eurotatoria</taxon>
        <taxon>Bdelloidea</taxon>
        <taxon>Philodinida</taxon>
        <taxon>Philodinidae</taxon>
        <taxon>Rotaria</taxon>
    </lineage>
</organism>
<dbReference type="OrthoDB" id="48317at2759"/>
<dbReference type="EMBL" id="CAJNOO010002086">
    <property type="protein sequence ID" value="CAF1234740.1"/>
    <property type="molecule type" value="Genomic_DNA"/>
</dbReference>
<dbReference type="AlphaFoldDB" id="A0A814YU75"/>
<dbReference type="InterPro" id="IPR011032">
    <property type="entry name" value="GroES-like_sf"/>
</dbReference>
<dbReference type="SUPFAM" id="SSF50129">
    <property type="entry name" value="GroES-like"/>
    <property type="match status" value="1"/>
</dbReference>
<evidence type="ECO:0000313" key="5">
    <source>
        <dbReference type="Proteomes" id="UP000663882"/>
    </source>
</evidence>
<dbReference type="PANTHER" id="PTHR11695">
    <property type="entry name" value="ALCOHOL DEHYDROGENASE RELATED"/>
    <property type="match status" value="1"/>
</dbReference>
<dbReference type="Proteomes" id="UP000663823">
    <property type="component" value="Unassembled WGS sequence"/>
</dbReference>
<dbReference type="PANTHER" id="PTHR11695:SF294">
    <property type="entry name" value="RETICULON-4-INTERACTING PROTEIN 1, MITOCHONDRIAL"/>
    <property type="match status" value="1"/>
</dbReference>
<dbReference type="EMBL" id="CAJNOO010002086">
    <property type="protein sequence ID" value="CAF1234756.1"/>
    <property type="molecule type" value="Genomic_DNA"/>
</dbReference>
<dbReference type="Pfam" id="PF13602">
    <property type="entry name" value="ADH_zinc_N_2"/>
    <property type="match status" value="1"/>
</dbReference>
<evidence type="ECO:0000313" key="3">
    <source>
        <dbReference type="EMBL" id="CAF1234756.1"/>
    </source>
</evidence>
<dbReference type="EMBL" id="CAJOAX010010823">
    <property type="protein sequence ID" value="CAF4082067.1"/>
    <property type="molecule type" value="Genomic_DNA"/>
</dbReference>
<dbReference type="Gene3D" id="3.40.50.720">
    <property type="entry name" value="NAD(P)-binding Rossmann-like Domain"/>
    <property type="match status" value="1"/>
</dbReference>
<dbReference type="InterPro" id="IPR036291">
    <property type="entry name" value="NAD(P)-bd_dom_sf"/>
</dbReference>
<dbReference type="CDD" id="cd08267">
    <property type="entry name" value="MDR1"/>
    <property type="match status" value="1"/>
</dbReference>
<feature type="domain" description="Enoyl reductase (ER)" evidence="1">
    <location>
        <begin position="27"/>
        <end position="371"/>
    </location>
</feature>
<dbReference type="Proteomes" id="UP000663882">
    <property type="component" value="Unassembled WGS sequence"/>
</dbReference>
<dbReference type="GO" id="GO:0016491">
    <property type="term" value="F:oxidoreductase activity"/>
    <property type="evidence" value="ECO:0007669"/>
    <property type="project" value="InterPro"/>
</dbReference>
<proteinExistence type="predicted"/>
<evidence type="ECO:0000313" key="4">
    <source>
        <dbReference type="EMBL" id="CAF4082067.1"/>
    </source>
</evidence>
<dbReference type="InterPro" id="IPR020843">
    <property type="entry name" value="ER"/>
</dbReference>
<protein>
    <recommendedName>
        <fullName evidence="1">Enoyl reductase (ER) domain-containing protein</fullName>
    </recommendedName>
</protein>
<evidence type="ECO:0000259" key="1">
    <source>
        <dbReference type="SMART" id="SM00829"/>
    </source>
</evidence>
<dbReference type="InterPro" id="IPR050700">
    <property type="entry name" value="YIM1/Zinc_Alcohol_DH_Fams"/>
</dbReference>
<evidence type="ECO:0000313" key="2">
    <source>
        <dbReference type="EMBL" id="CAF1234740.1"/>
    </source>
</evidence>
<reference evidence="2" key="1">
    <citation type="submission" date="2021-02" db="EMBL/GenBank/DDBJ databases">
        <authorList>
            <person name="Nowell W R."/>
        </authorList>
    </citation>
    <scope>NUCLEOTIDE SEQUENCE</scope>
</reference>
<dbReference type="SMART" id="SM00829">
    <property type="entry name" value="PKS_ER"/>
    <property type="match status" value="1"/>
</dbReference>
<dbReference type="Gene3D" id="3.90.180.10">
    <property type="entry name" value="Medium-chain alcohol dehydrogenases, catalytic domain"/>
    <property type="match status" value="1"/>
</dbReference>
<dbReference type="SUPFAM" id="SSF51735">
    <property type="entry name" value="NAD(P)-binding Rossmann-fold domains"/>
    <property type="match status" value="1"/>
</dbReference>
<comment type="caution">
    <text evidence="2">The sequence shown here is derived from an EMBL/GenBank/DDBJ whole genome shotgun (WGS) entry which is preliminary data.</text>
</comment>
<accession>A0A814YU75</accession>
<gene>
    <name evidence="4" type="ORF">OTI717_LOCUS33246</name>
    <name evidence="2" type="ORF">RFH988_LOCUS26358</name>
    <name evidence="3" type="ORF">RFH988_LOCUS26359</name>
</gene>
<sequence>MNMAQATTSTSDIPLVMKAAQQSNFGEIREVLTLSDDVRVPRKLSSQQILVRVHAASINHIDLKLLGGNLWPVTRFSFPHIPGIDVAGVVVDIGSDVKRFQIGDKVYGNLGINSCGYAEYVCGNESMFALKPTNLTMDEAAAVPVACEISYQVLFNKVSPPIGTETKIFICGGSSATGSFAIQLAKAVGAQVATTCSQRNFSLLKKLGYTITENKDEINNDPQKILVIDYNAKDFGQELKGENYDVVYDCVGGQQQWMSAQQILKIGGQFITIVGDDQNSVLSFKWIVTMGLSMINRKFWSIFSSAHHSYTYHGLSQTPEDLDDIRINFIEIGKVKPLIDTVYDWQKDGVEALYLLYEKIKSGKAQGKLILKIADEE</sequence>
<dbReference type="InterPro" id="IPR013154">
    <property type="entry name" value="ADH-like_N"/>
</dbReference>